<evidence type="ECO:0000313" key="2">
    <source>
        <dbReference type="Proteomes" id="UP000193719"/>
    </source>
</evidence>
<dbReference type="Proteomes" id="UP000193719">
    <property type="component" value="Unassembled WGS sequence"/>
</dbReference>
<accession>A0A1Y1V091</accession>
<dbReference type="AlphaFoldDB" id="A0A1Y1V091"/>
<dbReference type="EMBL" id="MCFH01000046">
    <property type="protein sequence ID" value="ORX44326.1"/>
    <property type="molecule type" value="Genomic_DNA"/>
</dbReference>
<comment type="caution">
    <text evidence="1">The sequence shown here is derived from an EMBL/GenBank/DDBJ whole genome shotgun (WGS) entry which is preliminary data.</text>
</comment>
<evidence type="ECO:0000313" key="1">
    <source>
        <dbReference type="EMBL" id="ORX44326.1"/>
    </source>
</evidence>
<proteinExistence type="predicted"/>
<gene>
    <name evidence="1" type="ORF">BCR36DRAFT_586187</name>
</gene>
<reference evidence="1 2" key="1">
    <citation type="submission" date="2016-08" db="EMBL/GenBank/DDBJ databases">
        <title>Genomes of anaerobic fungi encode conserved fungal cellulosomes for biomass hydrolysis.</title>
        <authorList>
            <consortium name="DOE Joint Genome Institute"/>
            <person name="Haitjema C.H."/>
            <person name="Gilmore S.P."/>
            <person name="Henske J.K."/>
            <person name="Solomon K.V."/>
            <person name="De Groot R."/>
            <person name="Kuo A."/>
            <person name="Mondo S.J."/>
            <person name="Salamov A.A."/>
            <person name="Labutti K."/>
            <person name="Zhao Z."/>
            <person name="Chiniquy J."/>
            <person name="Barry K."/>
            <person name="Brewer H.M."/>
            <person name="Purvine S.O."/>
            <person name="Wright A.T."/>
            <person name="Boxma B."/>
            <person name="Van Alen T."/>
            <person name="Hackstein J.H."/>
            <person name="Baker S.E."/>
            <person name="Grigoriev I.V."/>
            <person name="O'Malley M.A."/>
        </authorList>
    </citation>
    <scope>NUCLEOTIDE SEQUENCE [LARGE SCALE GENOMIC DNA]</scope>
    <source>
        <strain evidence="2">finn</strain>
    </source>
</reference>
<protein>
    <submittedName>
        <fullName evidence="1">Uncharacterized protein</fullName>
    </submittedName>
</protein>
<name>A0A1Y1V091_9FUNG</name>
<sequence length="269" mass="30437">MIYKYDPPVTDDDIYNYEKYFTCDEDDYMCKFNQNSSCQIVLKNCWSSYSDDDCKKLSTVCDSIDSGIIPNFKDIEVNVSNVSQEVTSEDTNNEETVESIKTEDGYVIPDSLLTYLNCPIGNSICKNSKGSACTSSYSICGSNPETLSQTFESFRIETGNLTPEEYCKIHYSVCNMIIDYNPPLTDDYIYDLDRYLTCNDGDSLCQFGQESSCNTVLSLCWGNYSDSDCNKLASTCEKIYSKKTTTKINASTKNNKVHTIKKTIVKRRS</sequence>
<keyword evidence="2" id="KW-1185">Reference proteome</keyword>
<reference evidence="1 2" key="2">
    <citation type="submission" date="2016-08" db="EMBL/GenBank/DDBJ databases">
        <title>Pervasive Adenine N6-methylation of Active Genes in Fungi.</title>
        <authorList>
            <consortium name="DOE Joint Genome Institute"/>
            <person name="Mondo S.J."/>
            <person name="Dannebaum R.O."/>
            <person name="Kuo R.C."/>
            <person name="Labutti K."/>
            <person name="Haridas S."/>
            <person name="Kuo A."/>
            <person name="Salamov A."/>
            <person name="Ahrendt S.R."/>
            <person name="Lipzen A."/>
            <person name="Sullivan W."/>
            <person name="Andreopoulos W.B."/>
            <person name="Clum A."/>
            <person name="Lindquist E."/>
            <person name="Daum C."/>
            <person name="Ramamoorthy G.K."/>
            <person name="Gryganskyi A."/>
            <person name="Culley D."/>
            <person name="Magnuson J.K."/>
            <person name="James T.Y."/>
            <person name="O'Malley M.A."/>
            <person name="Stajich J.E."/>
            <person name="Spatafora J.W."/>
            <person name="Visel A."/>
            <person name="Grigoriev I.V."/>
        </authorList>
    </citation>
    <scope>NUCLEOTIDE SEQUENCE [LARGE SCALE GENOMIC DNA]</scope>
    <source>
        <strain evidence="2">finn</strain>
    </source>
</reference>
<organism evidence="1 2">
    <name type="scientific">Piromyces finnis</name>
    <dbReference type="NCBI Taxonomy" id="1754191"/>
    <lineage>
        <taxon>Eukaryota</taxon>
        <taxon>Fungi</taxon>
        <taxon>Fungi incertae sedis</taxon>
        <taxon>Chytridiomycota</taxon>
        <taxon>Chytridiomycota incertae sedis</taxon>
        <taxon>Neocallimastigomycetes</taxon>
        <taxon>Neocallimastigales</taxon>
        <taxon>Neocallimastigaceae</taxon>
        <taxon>Piromyces</taxon>
    </lineage>
</organism>